<reference evidence="10 11" key="1">
    <citation type="submission" date="2018-04" db="EMBL/GenBank/DDBJ databases">
        <title>Novel actinobacteria from marine sediment.</title>
        <authorList>
            <person name="Ng Z.Y."/>
            <person name="Tan G.Y.A."/>
        </authorList>
    </citation>
    <scope>NUCLEOTIDE SEQUENCE [LARGE SCALE GENOMIC DNA]</scope>
    <source>
        <strain evidence="10 11">TPS81</strain>
    </source>
</reference>
<gene>
    <name evidence="10" type="ORF">DEF24_24310</name>
</gene>
<feature type="domain" description="Phosphatidic acid phosphatase type 2/haloperoxidase" evidence="9">
    <location>
        <begin position="81"/>
        <end position="188"/>
    </location>
</feature>
<feature type="compositionally biased region" description="Gly residues" evidence="7">
    <location>
        <begin position="206"/>
        <end position="219"/>
    </location>
</feature>
<dbReference type="AlphaFoldDB" id="A0A368SYZ0"/>
<name>A0A368SYZ0_9ACTN</name>
<evidence type="ECO:0000256" key="8">
    <source>
        <dbReference type="SAM" id="Phobius"/>
    </source>
</evidence>
<feature type="transmembrane region" description="Helical" evidence="8">
    <location>
        <begin position="81"/>
        <end position="100"/>
    </location>
</feature>
<protein>
    <submittedName>
        <fullName evidence="10">Phosphoesterase</fullName>
    </submittedName>
</protein>
<dbReference type="CDD" id="cd03392">
    <property type="entry name" value="PAP2_like_2"/>
    <property type="match status" value="1"/>
</dbReference>
<keyword evidence="11" id="KW-1185">Reference proteome</keyword>
<evidence type="ECO:0000256" key="1">
    <source>
        <dbReference type="ARBA" id="ARBA00004651"/>
    </source>
</evidence>
<dbReference type="Pfam" id="PF01569">
    <property type="entry name" value="PAP2"/>
    <property type="match status" value="1"/>
</dbReference>
<comment type="subcellular location">
    <subcellularLocation>
        <location evidence="1">Cell membrane</location>
        <topology evidence="1">Multi-pass membrane protein</topology>
    </subcellularLocation>
</comment>
<feature type="transmembrane region" description="Helical" evidence="8">
    <location>
        <begin position="147"/>
        <end position="167"/>
    </location>
</feature>
<dbReference type="PANTHER" id="PTHR14969:SF62">
    <property type="entry name" value="DECAPRENYLPHOSPHORYL-5-PHOSPHORIBOSE PHOSPHATASE RV3807C-RELATED"/>
    <property type="match status" value="1"/>
</dbReference>
<dbReference type="Gene3D" id="1.20.144.10">
    <property type="entry name" value="Phosphatidic acid phosphatase type 2/haloperoxidase"/>
    <property type="match status" value="1"/>
</dbReference>
<feature type="compositionally biased region" description="Low complexity" evidence="7">
    <location>
        <begin position="195"/>
        <end position="205"/>
    </location>
</feature>
<keyword evidence="4" id="KW-0378">Hydrolase</keyword>
<evidence type="ECO:0000256" key="7">
    <source>
        <dbReference type="SAM" id="MobiDB-lite"/>
    </source>
</evidence>
<sequence length="225" mass="22809">MAAGAVSLTAFAVLTAAFAVGGGHPAYQGLDAAVTAEALTTRGAALTWLAVLLHHLGGWPWTGVLVAAVAVPLLAVRRWPAALLVAGSWLATSAVLVPWLKHLVDRARPVEQLVPMASPAFPSGHAAFAAVLGMAVVAVVPRHRGWVLAGALVWTALMAWSRIYLGVHWFSDTLAGALLGWGVALLAWGIADPRGSAAPSPASAGNGAGPPDGPVSDGGAGRRPD</sequence>
<evidence type="ECO:0000259" key="9">
    <source>
        <dbReference type="SMART" id="SM00014"/>
    </source>
</evidence>
<comment type="caution">
    <text evidence="10">The sequence shown here is derived from an EMBL/GenBank/DDBJ whole genome shotgun (WGS) entry which is preliminary data.</text>
</comment>
<feature type="transmembrane region" description="Helical" evidence="8">
    <location>
        <begin position="58"/>
        <end position="76"/>
    </location>
</feature>
<organism evidence="10 11">
    <name type="scientific">Marinitenerispora sediminis</name>
    <dbReference type="NCBI Taxonomy" id="1931232"/>
    <lineage>
        <taxon>Bacteria</taxon>
        <taxon>Bacillati</taxon>
        <taxon>Actinomycetota</taxon>
        <taxon>Actinomycetes</taxon>
        <taxon>Streptosporangiales</taxon>
        <taxon>Nocardiopsidaceae</taxon>
        <taxon>Marinitenerispora</taxon>
    </lineage>
</organism>
<dbReference type="PANTHER" id="PTHR14969">
    <property type="entry name" value="SPHINGOSINE-1-PHOSPHATE PHOSPHOHYDROLASE"/>
    <property type="match status" value="1"/>
</dbReference>
<proteinExistence type="predicted"/>
<keyword evidence="2" id="KW-1003">Cell membrane</keyword>
<dbReference type="EMBL" id="QEIN01000287">
    <property type="protein sequence ID" value="RCV50339.1"/>
    <property type="molecule type" value="Genomic_DNA"/>
</dbReference>
<evidence type="ECO:0000256" key="3">
    <source>
        <dbReference type="ARBA" id="ARBA00022692"/>
    </source>
</evidence>
<keyword evidence="5 8" id="KW-1133">Transmembrane helix</keyword>
<dbReference type="InterPro" id="IPR000326">
    <property type="entry name" value="PAP2/HPO"/>
</dbReference>
<keyword evidence="3 8" id="KW-0812">Transmembrane</keyword>
<dbReference type="Proteomes" id="UP000253318">
    <property type="component" value="Unassembled WGS sequence"/>
</dbReference>
<feature type="transmembrane region" description="Helical" evidence="8">
    <location>
        <begin position="173"/>
        <end position="191"/>
    </location>
</feature>
<feature type="region of interest" description="Disordered" evidence="7">
    <location>
        <begin position="195"/>
        <end position="225"/>
    </location>
</feature>
<evidence type="ECO:0000313" key="10">
    <source>
        <dbReference type="EMBL" id="RCV50339.1"/>
    </source>
</evidence>
<keyword evidence="6 8" id="KW-0472">Membrane</keyword>
<evidence type="ECO:0000256" key="4">
    <source>
        <dbReference type="ARBA" id="ARBA00022801"/>
    </source>
</evidence>
<dbReference type="GO" id="GO:0016787">
    <property type="term" value="F:hydrolase activity"/>
    <property type="evidence" value="ECO:0007669"/>
    <property type="project" value="UniProtKB-KW"/>
</dbReference>
<dbReference type="SUPFAM" id="SSF48317">
    <property type="entry name" value="Acid phosphatase/Vanadium-dependent haloperoxidase"/>
    <property type="match status" value="1"/>
</dbReference>
<evidence type="ECO:0000256" key="6">
    <source>
        <dbReference type="ARBA" id="ARBA00023136"/>
    </source>
</evidence>
<dbReference type="GO" id="GO:0005886">
    <property type="term" value="C:plasma membrane"/>
    <property type="evidence" value="ECO:0007669"/>
    <property type="project" value="UniProtKB-SubCell"/>
</dbReference>
<dbReference type="InterPro" id="IPR036938">
    <property type="entry name" value="PAP2/HPO_sf"/>
</dbReference>
<accession>A0A368SYZ0</accession>
<dbReference type="SMART" id="SM00014">
    <property type="entry name" value="acidPPc"/>
    <property type="match status" value="1"/>
</dbReference>
<evidence type="ECO:0000313" key="11">
    <source>
        <dbReference type="Proteomes" id="UP000253318"/>
    </source>
</evidence>
<feature type="transmembrane region" description="Helical" evidence="8">
    <location>
        <begin position="120"/>
        <end position="140"/>
    </location>
</feature>
<evidence type="ECO:0000256" key="2">
    <source>
        <dbReference type="ARBA" id="ARBA00022475"/>
    </source>
</evidence>
<evidence type="ECO:0000256" key="5">
    <source>
        <dbReference type="ARBA" id="ARBA00022989"/>
    </source>
</evidence>